<organism evidence="1 2">
    <name type="scientific">Hippea maritima (strain ATCC 700847 / DSM 10411 / MH2)</name>
    <dbReference type="NCBI Taxonomy" id="760142"/>
    <lineage>
        <taxon>Bacteria</taxon>
        <taxon>Pseudomonadati</taxon>
        <taxon>Campylobacterota</taxon>
        <taxon>Desulfurellia</taxon>
        <taxon>Desulfurellales</taxon>
        <taxon>Hippeaceae</taxon>
        <taxon>Hippea</taxon>
    </lineage>
</organism>
<dbReference type="Pfam" id="PF12441">
    <property type="entry name" value="CopG_antitoxin"/>
    <property type="match status" value="1"/>
</dbReference>
<dbReference type="InParanoid" id="F2LV79"/>
<reference evidence="1 2" key="1">
    <citation type="journal article" date="2011" name="Stand. Genomic Sci.">
        <title>Complete genome sequence of the thermophilic sulfur-reducer Hippea maritima type strain (MH(2)).</title>
        <authorList>
            <person name="Huntemann M."/>
            <person name="Lu M."/>
            <person name="Nolan M."/>
            <person name="Lapidus A."/>
            <person name="Lucas S."/>
            <person name="Hammon N."/>
            <person name="Deshpande S."/>
            <person name="Cheng J.F."/>
            <person name="Tapia R."/>
            <person name="Han C."/>
            <person name="Goodwin L."/>
            <person name="Pitluck S."/>
            <person name="Liolios K."/>
            <person name="Pagani I."/>
            <person name="Ivanova N."/>
            <person name="Ovchinikova G."/>
            <person name="Pati A."/>
            <person name="Chen A."/>
            <person name="Palaniappan K."/>
            <person name="Land M."/>
            <person name="Hauser L."/>
            <person name="Jeffries C.D."/>
            <person name="Detter J.C."/>
            <person name="Brambilla E.M."/>
            <person name="Rohde M."/>
            <person name="Spring S."/>
            <person name="Goker M."/>
            <person name="Woyke T."/>
            <person name="Bristow J."/>
            <person name="Eisen J.A."/>
            <person name="Markowitz V."/>
            <person name="Hugenholtz P."/>
            <person name="Kyrpides N.C."/>
            <person name="Klenk H.P."/>
            <person name="Mavromatis K."/>
        </authorList>
    </citation>
    <scope>NUCLEOTIDE SEQUENCE [LARGE SCALE GENOMIC DNA]</scope>
    <source>
        <strain evidence="2">ATCC 700847 / DSM 10411 / MH2</strain>
    </source>
</reference>
<dbReference type="STRING" id="760142.Hipma_0693"/>
<dbReference type="AlphaFoldDB" id="F2LV79"/>
<accession>F2LV79</accession>
<dbReference type="RefSeq" id="WP_013681704.1">
    <property type="nucleotide sequence ID" value="NC_015318.1"/>
</dbReference>
<evidence type="ECO:0000313" key="2">
    <source>
        <dbReference type="Proteomes" id="UP000008139"/>
    </source>
</evidence>
<proteinExistence type="predicted"/>
<keyword evidence="2" id="KW-1185">Reference proteome</keyword>
<dbReference type="HOGENOM" id="CLU_171731_0_0_7"/>
<dbReference type="InterPro" id="IPR022148">
    <property type="entry name" value="CopG_antitoxin"/>
</dbReference>
<reference evidence="2" key="2">
    <citation type="submission" date="2011-03" db="EMBL/GenBank/DDBJ databases">
        <title>The complete genome of Hippea maritima DSM 10411.</title>
        <authorList>
            <consortium name="US DOE Joint Genome Institute (JGI-PGF)"/>
            <person name="Lucas S."/>
            <person name="Copeland A."/>
            <person name="Lapidus A."/>
            <person name="Bruce D."/>
            <person name="Goodwin L."/>
            <person name="Pitluck S."/>
            <person name="Peters L."/>
            <person name="Kyrpides N."/>
            <person name="Mavromatis K."/>
            <person name="Pagani I."/>
            <person name="Ivanova N."/>
            <person name="Mikhailova N."/>
            <person name="Lu M."/>
            <person name="Detter J.C."/>
            <person name="Tapia R."/>
            <person name="Han C."/>
            <person name="Land M."/>
            <person name="Hauser L."/>
            <person name="Markowitz V."/>
            <person name="Cheng J.-F."/>
            <person name="Hugenholtz P."/>
            <person name="Woyke T."/>
            <person name="Wu D."/>
            <person name="Spring S."/>
            <person name="Schroeder M."/>
            <person name="Brambilla E."/>
            <person name="Klenk H.-P."/>
            <person name="Eisen J.A."/>
        </authorList>
    </citation>
    <scope>NUCLEOTIDE SEQUENCE [LARGE SCALE GENOMIC DNA]</scope>
    <source>
        <strain evidence="2">ATCC 700847 / DSM 10411 / MH2</strain>
    </source>
</reference>
<name>F2LV79_HIPMA</name>
<dbReference type="KEGG" id="hmr:Hipma_0693"/>
<dbReference type="eggNOG" id="COG5304">
    <property type="taxonomic scope" value="Bacteria"/>
</dbReference>
<evidence type="ECO:0000313" key="1">
    <source>
        <dbReference type="EMBL" id="AEA33663.1"/>
    </source>
</evidence>
<dbReference type="Proteomes" id="UP000008139">
    <property type="component" value="Chromosome"/>
</dbReference>
<dbReference type="EMBL" id="CP002606">
    <property type="protein sequence ID" value="AEA33663.1"/>
    <property type="molecule type" value="Genomic_DNA"/>
</dbReference>
<protein>
    <submittedName>
        <fullName evidence="1">Uncharacterized protein</fullName>
    </submittedName>
</protein>
<gene>
    <name evidence="1" type="ordered locus">Hipma_0693</name>
</gene>
<dbReference type="OrthoDB" id="595481at2"/>
<sequence length="88" mass="10368">MKYIDKEEKEIMESLKDLDVDIIKNDKENIEKLKKAAQDYIDKQDKTITLRISSKDLEKIKQIAARKGLRYQTFIKSVLHEIIEENSA</sequence>